<dbReference type="Proteomes" id="UP000199630">
    <property type="component" value="Unassembled WGS sequence"/>
</dbReference>
<protein>
    <submittedName>
        <fullName evidence="3">Tripartite-type tricarboxylate transporter, receptor component TctC</fullName>
    </submittedName>
</protein>
<accession>A0A1I3UBU1</accession>
<evidence type="ECO:0000256" key="2">
    <source>
        <dbReference type="SAM" id="SignalP"/>
    </source>
</evidence>
<dbReference type="EMBL" id="FORH01000006">
    <property type="protein sequence ID" value="SFJ79336.1"/>
    <property type="molecule type" value="Genomic_DNA"/>
</dbReference>
<name>A0A1I3UBU1_9RHOB</name>
<dbReference type="SUPFAM" id="SSF53850">
    <property type="entry name" value="Periplasmic binding protein-like II"/>
    <property type="match status" value="1"/>
</dbReference>
<dbReference type="PANTHER" id="PTHR42928">
    <property type="entry name" value="TRICARBOXYLATE-BINDING PROTEIN"/>
    <property type="match status" value="1"/>
</dbReference>
<dbReference type="OrthoDB" id="8970543at2"/>
<organism evidence="3 4">
    <name type="scientific">Celeribacter neptunius</name>
    <dbReference type="NCBI Taxonomy" id="588602"/>
    <lineage>
        <taxon>Bacteria</taxon>
        <taxon>Pseudomonadati</taxon>
        <taxon>Pseudomonadota</taxon>
        <taxon>Alphaproteobacteria</taxon>
        <taxon>Rhodobacterales</taxon>
        <taxon>Roseobacteraceae</taxon>
        <taxon>Celeribacter</taxon>
    </lineage>
</organism>
<keyword evidence="3" id="KW-0675">Receptor</keyword>
<evidence type="ECO:0000256" key="1">
    <source>
        <dbReference type="ARBA" id="ARBA00006987"/>
    </source>
</evidence>
<proteinExistence type="inferred from homology"/>
<feature type="chain" id="PRO_5011618532" evidence="2">
    <location>
        <begin position="23"/>
        <end position="317"/>
    </location>
</feature>
<dbReference type="STRING" id="588602.SAMN04487991_2944"/>
<sequence length="317" mass="32964">MISRRFVLAAVGLSLLAGQAMAEDWPSKPVTMIVPYNPGGTTDNLARLAADAIAAAIGQPVVVENKPGAAGVVGATLAAGAPNDGYTIFFGNNATNVVQPLINPNVSYDPLDSFDGVATTADAVVFVGVGAGTGMTDLDGFVSYLKANKTKFGSAGVGSMGQFSATYFLQETGTEAKHIPYQGSNNAVAAILSGEIEFMVDPAVTRQIDSDKMNVIAALSEERHPAYDSVPTAKEQGYDLSLTGWFGIFAPEGTDPEIIAKMSAPLADLVASDAYQDQVLKMGLLPTYRDAAATDAVVEKDLEVFTAIRDSAGISIN</sequence>
<comment type="similarity">
    <text evidence="1">Belongs to the UPF0065 (bug) family.</text>
</comment>
<feature type="signal peptide" evidence="2">
    <location>
        <begin position="1"/>
        <end position="22"/>
    </location>
</feature>
<dbReference type="AlphaFoldDB" id="A0A1I3UBU1"/>
<dbReference type="RefSeq" id="WP_090061469.1">
    <property type="nucleotide sequence ID" value="NZ_FORH01000006.1"/>
</dbReference>
<keyword evidence="4" id="KW-1185">Reference proteome</keyword>
<dbReference type="Pfam" id="PF03401">
    <property type="entry name" value="TctC"/>
    <property type="match status" value="1"/>
</dbReference>
<dbReference type="InterPro" id="IPR005064">
    <property type="entry name" value="BUG"/>
</dbReference>
<dbReference type="Gene3D" id="3.40.190.10">
    <property type="entry name" value="Periplasmic binding protein-like II"/>
    <property type="match status" value="1"/>
</dbReference>
<gene>
    <name evidence="3" type="ORF">SAMN04487991_2944</name>
</gene>
<dbReference type="CDD" id="cd07012">
    <property type="entry name" value="PBP2_Bug_TTT"/>
    <property type="match status" value="1"/>
</dbReference>
<evidence type="ECO:0000313" key="4">
    <source>
        <dbReference type="Proteomes" id="UP000199630"/>
    </source>
</evidence>
<keyword evidence="2" id="KW-0732">Signal</keyword>
<dbReference type="InterPro" id="IPR042100">
    <property type="entry name" value="Bug_dom1"/>
</dbReference>
<dbReference type="Gene3D" id="3.40.190.150">
    <property type="entry name" value="Bordetella uptake gene, domain 1"/>
    <property type="match status" value="1"/>
</dbReference>
<dbReference type="PIRSF" id="PIRSF017082">
    <property type="entry name" value="YflP"/>
    <property type="match status" value="1"/>
</dbReference>
<evidence type="ECO:0000313" key="3">
    <source>
        <dbReference type="EMBL" id="SFJ79336.1"/>
    </source>
</evidence>
<dbReference type="PANTHER" id="PTHR42928:SF5">
    <property type="entry name" value="BLR1237 PROTEIN"/>
    <property type="match status" value="1"/>
</dbReference>
<reference evidence="4" key="1">
    <citation type="submission" date="2016-10" db="EMBL/GenBank/DDBJ databases">
        <authorList>
            <person name="Varghese N."/>
            <person name="Submissions S."/>
        </authorList>
    </citation>
    <scope>NUCLEOTIDE SEQUENCE [LARGE SCALE GENOMIC DNA]</scope>
    <source>
        <strain evidence="4">DSM 26471</strain>
    </source>
</reference>